<dbReference type="EMBL" id="CP151265">
    <property type="protein sequence ID" value="WZH48884.1"/>
    <property type="molecule type" value="Genomic_DNA"/>
</dbReference>
<keyword evidence="4" id="KW-1185">Reference proteome</keyword>
<feature type="compositionally biased region" description="Low complexity" evidence="1">
    <location>
        <begin position="54"/>
        <end position="79"/>
    </location>
</feature>
<feature type="compositionally biased region" description="Basic and acidic residues" evidence="1">
    <location>
        <begin position="863"/>
        <end position="877"/>
    </location>
</feature>
<feature type="compositionally biased region" description="Polar residues" evidence="1">
    <location>
        <begin position="249"/>
        <end position="283"/>
    </location>
</feature>
<feature type="compositionally biased region" description="Basic and acidic residues" evidence="1">
    <location>
        <begin position="407"/>
        <end position="474"/>
    </location>
</feature>
<feature type="compositionally biased region" description="Basic and acidic residues" evidence="1">
    <location>
        <begin position="491"/>
        <end position="587"/>
    </location>
</feature>
<dbReference type="PANTHER" id="PTHR42081:SF1">
    <property type="entry name" value="ZINC FINGER PROTEIN DHHC DOMAIN CONTAINING PROTEIN"/>
    <property type="match status" value="1"/>
</dbReference>
<name>A0ABZ2XAS7_9HYPO</name>
<sequence>MTDRYRSYPSSGRAATFANHARTSLPSSIGYTSLYAGDMHVMPTSTRQPPPVSTTPRPYVTTTSTTPTPSTTTRTYAVTQDPRSHRPTTRDVTRGQRSSTLDSTSRPPVIVMTTQKNGTPSHSSNARPASPLRDDYRSSDGQFYSQPASSIRSRSTARPYADQPGTDNYARSSRDRSNSLVRDDPYRNSRHSAVYQANPRQSSSAVDYGDDGYQYTNAGELVRYDLDHSGPARPRRRESLDRGYYRPNINYNTDQRTFNVDTSPDLSRNYITTNTTSSPSNRQYDNRGGPPPSTRGFDKIRAYDSPRDFAPVPSKTPEPTSAKQEIPLVATTETTRRPRPVSLYQEGPPRSSHHDDYYRSREDERKMREFRDQPEPERTYEPERAAYDPSYFQDDRVTSRGFGIRTDLADEHEDRRERRQEPKKRSDEDLPSEYERDDRRRGRLESKEPRRERRESKKGSDDDEKERTRFRDKVAAGLGIAATAVGLVPAIKDDDKREKEPSRRKGSDDERERDRDRDHDRRRDSAVKGERPRILERDRSRQRDTSRQPDPSRQRDASRQRDTSRQRDPDRDSKETSRRKEEPRKSGEAVVSASDSDEAKKSTRRLRDSKAFNPNDTSDLKQLKDQLAAMKTTDREKEKEPVVVESKPRSVSPARESRSAIEARPSRDHRSLPDSKPSSPPGEENRGRDSQQTLLDDKQVRVVSPPRDKKDEKPLKGILKQPKVSFPEEPVAVREGVAPHKEDKKAREAPAGAKWTKISRKVVNPEALTIGKERFEVRDDFVIVLRVLSKEEIQAYASATQVLRERRRRDEDGGDTDRDRGRDDDDRKRHHRHRRHREDDDSSDYEGKDRDRERERDRRRRHRDEEDYDTRSRDQDHHHHHHRSHREREPVLEA</sequence>
<proteinExistence type="predicted"/>
<feature type="compositionally biased region" description="Basic and acidic residues" evidence="1">
    <location>
        <begin position="737"/>
        <end position="748"/>
    </location>
</feature>
<feature type="compositionally biased region" description="Basic and acidic residues" evidence="1">
    <location>
        <begin position="172"/>
        <end position="187"/>
    </location>
</feature>
<evidence type="ECO:0000259" key="2">
    <source>
        <dbReference type="Pfam" id="PF26118"/>
    </source>
</evidence>
<feature type="compositionally biased region" description="Basic and acidic residues" evidence="1">
    <location>
        <begin position="352"/>
        <end position="386"/>
    </location>
</feature>
<protein>
    <recommendedName>
        <fullName evidence="2">DUF8035 domain-containing protein</fullName>
    </recommendedName>
</protein>
<evidence type="ECO:0000313" key="3">
    <source>
        <dbReference type="EMBL" id="WZH48884.1"/>
    </source>
</evidence>
<feature type="compositionally biased region" description="Basic and acidic residues" evidence="1">
    <location>
        <begin position="655"/>
        <end position="673"/>
    </location>
</feature>
<feature type="domain" description="DUF8035" evidence="2">
    <location>
        <begin position="753"/>
        <end position="806"/>
    </location>
</feature>
<feature type="compositionally biased region" description="Polar residues" evidence="1">
    <location>
        <begin position="139"/>
        <end position="156"/>
    </location>
</feature>
<feature type="compositionally biased region" description="Polar residues" evidence="1">
    <location>
        <begin position="95"/>
        <end position="127"/>
    </location>
</feature>
<feature type="compositionally biased region" description="Basic and acidic residues" evidence="1">
    <location>
        <begin position="632"/>
        <end position="648"/>
    </location>
</feature>
<evidence type="ECO:0000313" key="4">
    <source>
        <dbReference type="Proteomes" id="UP001489902"/>
    </source>
</evidence>
<feature type="compositionally biased region" description="Basic and acidic residues" evidence="1">
    <location>
        <begin position="845"/>
        <end position="856"/>
    </location>
</feature>
<dbReference type="InterPro" id="IPR058348">
    <property type="entry name" value="DUF8035"/>
</dbReference>
<organism evidence="3 4">
    <name type="scientific">Fusarium acuminatum</name>
    <dbReference type="NCBI Taxonomy" id="5515"/>
    <lineage>
        <taxon>Eukaryota</taxon>
        <taxon>Fungi</taxon>
        <taxon>Dikarya</taxon>
        <taxon>Ascomycota</taxon>
        <taxon>Pezizomycotina</taxon>
        <taxon>Sordariomycetes</taxon>
        <taxon>Hypocreomycetidae</taxon>
        <taxon>Hypocreales</taxon>
        <taxon>Nectriaceae</taxon>
        <taxon>Fusarium</taxon>
        <taxon>Fusarium tricinctum species complex</taxon>
    </lineage>
</organism>
<feature type="compositionally biased region" description="Basic and acidic residues" evidence="1">
    <location>
        <begin position="683"/>
        <end position="715"/>
    </location>
</feature>
<dbReference type="Proteomes" id="UP001489902">
    <property type="component" value="Chromosome 6"/>
</dbReference>
<feature type="region of interest" description="Disordered" evidence="1">
    <location>
        <begin position="798"/>
        <end position="894"/>
    </location>
</feature>
<dbReference type="Pfam" id="PF26118">
    <property type="entry name" value="DUF8035"/>
    <property type="match status" value="1"/>
</dbReference>
<feature type="region of interest" description="Disordered" evidence="1">
    <location>
        <begin position="226"/>
        <end position="754"/>
    </location>
</feature>
<feature type="region of interest" description="Disordered" evidence="1">
    <location>
        <begin position="41"/>
        <end position="212"/>
    </location>
</feature>
<evidence type="ECO:0000256" key="1">
    <source>
        <dbReference type="SAM" id="MobiDB-lite"/>
    </source>
</evidence>
<reference evidence="3 4" key="1">
    <citation type="submission" date="2024-04" db="EMBL/GenBank/DDBJ databases">
        <title>Complete genome sequence of Fusarium acuminatum.</title>
        <authorList>
            <person name="Lan B."/>
        </authorList>
    </citation>
    <scope>NUCLEOTIDE SEQUENCE [LARGE SCALE GENOMIC DNA]</scope>
    <source>
        <strain evidence="3">1A</strain>
    </source>
</reference>
<dbReference type="PANTHER" id="PTHR42081">
    <property type="entry name" value="ZINC FINGER PROTEIN DHHC DOMAIN CONTAINING PROTEIN"/>
    <property type="match status" value="1"/>
</dbReference>
<feature type="compositionally biased region" description="Basic and acidic residues" evidence="1">
    <location>
        <begin position="82"/>
        <end position="94"/>
    </location>
</feature>
<gene>
    <name evidence="3" type="ORF">QYS62_010069</name>
</gene>
<feature type="compositionally biased region" description="Basic and acidic residues" evidence="1">
    <location>
        <begin position="808"/>
        <end position="827"/>
    </location>
</feature>
<feature type="compositionally biased region" description="Basic and acidic residues" evidence="1">
    <location>
        <begin position="597"/>
        <end position="610"/>
    </location>
</feature>
<accession>A0ABZ2XAS7</accession>
<feature type="compositionally biased region" description="Basic and acidic residues" evidence="1">
    <location>
        <begin position="296"/>
        <end position="307"/>
    </location>
</feature>